<dbReference type="EMBL" id="SDMK01000001">
    <property type="protein sequence ID" value="RXS97021.1"/>
    <property type="molecule type" value="Genomic_DNA"/>
</dbReference>
<dbReference type="PANTHER" id="PTHR31061">
    <property type="entry name" value="LD22376P"/>
    <property type="match status" value="1"/>
</dbReference>
<feature type="transmembrane region" description="Helical" evidence="1">
    <location>
        <begin position="89"/>
        <end position="111"/>
    </location>
</feature>
<dbReference type="OrthoDB" id="9811314at2"/>
<reference evidence="3 4" key="1">
    <citation type="journal article" date="2016" name="Int. J. Syst. Evol. Microbiol.">
        <title>Acidipila dinghuensis sp. nov., an acidobacterium isolated from forest soil.</title>
        <authorList>
            <person name="Jiang Y.W."/>
            <person name="Wang J."/>
            <person name="Chen M.H."/>
            <person name="Lv Y.Y."/>
            <person name="Qiu L.H."/>
        </authorList>
    </citation>
    <scope>NUCLEOTIDE SEQUENCE [LARGE SCALE GENOMIC DNA]</scope>
    <source>
        <strain evidence="3 4">DHOF10</strain>
    </source>
</reference>
<feature type="transmembrane region" description="Helical" evidence="1">
    <location>
        <begin position="20"/>
        <end position="36"/>
    </location>
</feature>
<feature type="transmembrane region" description="Helical" evidence="1">
    <location>
        <begin position="383"/>
        <end position="401"/>
    </location>
</feature>
<proteinExistence type="predicted"/>
<feature type="transmembrane region" description="Helical" evidence="1">
    <location>
        <begin position="351"/>
        <end position="371"/>
    </location>
</feature>
<feature type="transmembrane region" description="Helical" evidence="1">
    <location>
        <begin position="150"/>
        <end position="169"/>
    </location>
</feature>
<dbReference type="AlphaFoldDB" id="A0A4Q1SHG5"/>
<feature type="transmembrane region" description="Helical" evidence="1">
    <location>
        <begin position="56"/>
        <end position="77"/>
    </location>
</feature>
<dbReference type="RefSeq" id="WP_129206802.1">
    <property type="nucleotide sequence ID" value="NZ_BMGU01000001.1"/>
</dbReference>
<dbReference type="InterPro" id="IPR032176">
    <property type="entry name" value="DUF5009"/>
</dbReference>
<organism evidence="3 4">
    <name type="scientific">Silvibacterium dinghuense</name>
    <dbReference type="NCBI Taxonomy" id="1560006"/>
    <lineage>
        <taxon>Bacteria</taxon>
        <taxon>Pseudomonadati</taxon>
        <taxon>Acidobacteriota</taxon>
        <taxon>Terriglobia</taxon>
        <taxon>Terriglobales</taxon>
        <taxon>Acidobacteriaceae</taxon>
        <taxon>Silvibacterium</taxon>
    </lineage>
</organism>
<dbReference type="PANTHER" id="PTHR31061:SF24">
    <property type="entry name" value="LD22376P"/>
    <property type="match status" value="1"/>
</dbReference>
<feature type="transmembrane region" description="Helical" evidence="1">
    <location>
        <begin position="309"/>
        <end position="330"/>
    </location>
</feature>
<keyword evidence="1" id="KW-1133">Transmembrane helix</keyword>
<evidence type="ECO:0000256" key="1">
    <source>
        <dbReference type="SAM" id="Phobius"/>
    </source>
</evidence>
<gene>
    <name evidence="3" type="ORF">ESZ00_03580</name>
</gene>
<accession>A0A4Q1SHG5</accession>
<sequence length="409" mass="44397">MTARTPAAPTASSRIVSIDIFRGLTMTVMVFVNALAEIRGIPQWSRHEPAVVDAMTYVDMVFPFFLFLVGLSLPLAIRARLKKNPSMPALWLHVILRSLSLVVLGLILANADAGSRTLMGLSPGVWGLLALGGGILLWNVYPGFASGSRLVLGLKLLGLALLVVMYAIFRRMVHTPDGTAHAAWLDFSYPEILGIIGYTYFAVCVLYIPTRRWVWAPLAWFAALIGFNCVSTAAHLGFADHPAWYLWPFNNGAFGAMVMAGAVVSTIFLGKHRWHAHGQKSLLAIAFGLATLASGGLLASLGISKIRATPTWALVSVGAATLFFTLIYWICDVRKHSRWAAFAHPAGANTLMTYLLPDLCYYGFLATGSTFYATHWSSGAPGAFKSALFTVCILALSALLTRCKVRMQL</sequence>
<keyword evidence="4" id="KW-1185">Reference proteome</keyword>
<evidence type="ECO:0000259" key="2">
    <source>
        <dbReference type="Pfam" id="PF16401"/>
    </source>
</evidence>
<feature type="transmembrane region" description="Helical" evidence="1">
    <location>
        <begin position="244"/>
        <end position="270"/>
    </location>
</feature>
<evidence type="ECO:0000313" key="4">
    <source>
        <dbReference type="Proteomes" id="UP000290253"/>
    </source>
</evidence>
<protein>
    <submittedName>
        <fullName evidence="3">DUF5009 domain-containing protein</fullName>
    </submittedName>
</protein>
<feature type="transmembrane region" description="Helical" evidence="1">
    <location>
        <begin position="189"/>
        <end position="208"/>
    </location>
</feature>
<feature type="transmembrane region" description="Helical" evidence="1">
    <location>
        <begin position="117"/>
        <end position="138"/>
    </location>
</feature>
<keyword evidence="1" id="KW-0812">Transmembrane</keyword>
<evidence type="ECO:0000313" key="3">
    <source>
        <dbReference type="EMBL" id="RXS97021.1"/>
    </source>
</evidence>
<name>A0A4Q1SHG5_9BACT</name>
<feature type="transmembrane region" description="Helical" evidence="1">
    <location>
        <begin position="215"/>
        <end position="238"/>
    </location>
</feature>
<keyword evidence="1" id="KW-0472">Membrane</keyword>
<dbReference type="Pfam" id="PF16401">
    <property type="entry name" value="DUF5009"/>
    <property type="match status" value="1"/>
</dbReference>
<dbReference type="Proteomes" id="UP000290253">
    <property type="component" value="Unassembled WGS sequence"/>
</dbReference>
<feature type="transmembrane region" description="Helical" evidence="1">
    <location>
        <begin position="282"/>
        <end position="303"/>
    </location>
</feature>
<feature type="domain" description="DUF5009" evidence="2">
    <location>
        <begin position="16"/>
        <end position="169"/>
    </location>
</feature>
<comment type="caution">
    <text evidence="3">The sequence shown here is derived from an EMBL/GenBank/DDBJ whole genome shotgun (WGS) entry which is preliminary data.</text>
</comment>